<reference evidence="3 4" key="1">
    <citation type="journal article" date="2015" name="Int. J. Syst. Evol. Microbiol.">
        <title>Carboxylicivirga linearis sp. nov., isolated from a sea cucumber culture pond.</title>
        <authorList>
            <person name="Wang F.Q."/>
            <person name="Zhou Y.X."/>
            <person name="Lin X.Z."/>
            <person name="Chen G.J."/>
            <person name="Du Z.J."/>
        </authorList>
    </citation>
    <scope>NUCLEOTIDE SEQUENCE [LARGE SCALE GENOMIC DNA]</scope>
    <source>
        <strain evidence="3 4">FB218</strain>
    </source>
</reference>
<feature type="transmembrane region" description="Helical" evidence="1">
    <location>
        <begin position="50"/>
        <end position="73"/>
    </location>
</feature>
<evidence type="ECO:0000256" key="1">
    <source>
        <dbReference type="SAM" id="Phobius"/>
    </source>
</evidence>
<keyword evidence="3" id="KW-0808">Transferase</keyword>
<dbReference type="InterPro" id="IPR050879">
    <property type="entry name" value="Acyltransferase_3"/>
</dbReference>
<proteinExistence type="predicted"/>
<feature type="transmembrane region" description="Helical" evidence="1">
    <location>
        <begin position="93"/>
        <end position="110"/>
    </location>
</feature>
<dbReference type="Pfam" id="PF01757">
    <property type="entry name" value="Acyl_transf_3"/>
    <property type="match status" value="1"/>
</dbReference>
<evidence type="ECO:0000313" key="3">
    <source>
        <dbReference type="EMBL" id="MBS2098230.1"/>
    </source>
</evidence>
<dbReference type="EMBL" id="JAGUCO010000004">
    <property type="protein sequence ID" value="MBS2098230.1"/>
    <property type="molecule type" value="Genomic_DNA"/>
</dbReference>
<feature type="transmembrane region" description="Helical" evidence="1">
    <location>
        <begin position="12"/>
        <end position="30"/>
    </location>
</feature>
<accession>A0ABS5JTK3</accession>
<dbReference type="Proteomes" id="UP000708576">
    <property type="component" value="Unassembled WGS sequence"/>
</dbReference>
<feature type="transmembrane region" description="Helical" evidence="1">
    <location>
        <begin position="270"/>
        <end position="286"/>
    </location>
</feature>
<keyword evidence="3" id="KW-0012">Acyltransferase</keyword>
<name>A0ABS5JTK3_9BACT</name>
<keyword evidence="1" id="KW-0812">Transmembrane</keyword>
<dbReference type="PANTHER" id="PTHR23028:SF53">
    <property type="entry name" value="ACYL_TRANSF_3 DOMAIN-CONTAINING PROTEIN"/>
    <property type="match status" value="1"/>
</dbReference>
<dbReference type="PANTHER" id="PTHR23028">
    <property type="entry name" value="ACETYLTRANSFERASE"/>
    <property type="match status" value="1"/>
</dbReference>
<gene>
    <name evidence="3" type="ORF">KEM10_08040</name>
</gene>
<feature type="transmembrane region" description="Helical" evidence="1">
    <location>
        <begin position="329"/>
        <end position="352"/>
    </location>
</feature>
<dbReference type="InterPro" id="IPR002656">
    <property type="entry name" value="Acyl_transf_3_dom"/>
</dbReference>
<evidence type="ECO:0000313" key="4">
    <source>
        <dbReference type="Proteomes" id="UP000708576"/>
    </source>
</evidence>
<keyword evidence="1" id="KW-0472">Membrane</keyword>
<comment type="caution">
    <text evidence="3">The sequence shown here is derived from an EMBL/GenBank/DDBJ whole genome shotgun (WGS) entry which is preliminary data.</text>
</comment>
<protein>
    <submittedName>
        <fullName evidence="3">Acyltransferase</fullName>
    </submittedName>
</protein>
<dbReference type="GO" id="GO:0016746">
    <property type="term" value="F:acyltransferase activity"/>
    <property type="evidence" value="ECO:0007669"/>
    <property type="project" value="UniProtKB-KW"/>
</dbReference>
<organism evidence="3 4">
    <name type="scientific">Carboxylicivirga linearis</name>
    <dbReference type="NCBI Taxonomy" id="1628157"/>
    <lineage>
        <taxon>Bacteria</taxon>
        <taxon>Pseudomonadati</taxon>
        <taxon>Bacteroidota</taxon>
        <taxon>Bacteroidia</taxon>
        <taxon>Marinilabiliales</taxon>
        <taxon>Marinilabiliaceae</taxon>
        <taxon>Carboxylicivirga</taxon>
    </lineage>
</organism>
<feature type="transmembrane region" description="Helical" evidence="1">
    <location>
        <begin position="239"/>
        <end position="258"/>
    </location>
</feature>
<dbReference type="RefSeq" id="WP_212215476.1">
    <property type="nucleotide sequence ID" value="NZ_JAGUCO010000004.1"/>
</dbReference>
<feature type="transmembrane region" description="Helical" evidence="1">
    <location>
        <begin position="151"/>
        <end position="171"/>
    </location>
</feature>
<feature type="transmembrane region" description="Helical" evidence="1">
    <location>
        <begin position="207"/>
        <end position="227"/>
    </location>
</feature>
<sequence>MNKSQTVQSAKQILIPLISLRFFFALRVFGNHLAPLLNGKSEIYESLSKYIFEVPFGVSFFYILSGFILSYVYQDKIVTQSISIKDFYISRFARIYPLHIITFLLILPIAPEFYNPTNYYGWLIKIATQLTLTQSFIPKESIYFSFNAPSWSLSNALFFYLIFPFAIRSFYRLKQNKVFRAAVICMFILLPFVMINTNQSLQHWLYYINPVIRSFDFIIGILLFHFHQIIIGRVRLTKLSLTVLEISTIFVFALFLYYHNLVPEVIKYSYYTWLPLSLIILVFSFQKGYLSDILNNRLLITLGKSSFGIYLFHRVVIKYFTICNDKYLFIENGFAIVAITLTLTILVSYLSSEYIEKYWSKRIKTMYYGLKRKF</sequence>
<feature type="domain" description="Acyltransferase 3" evidence="2">
    <location>
        <begin position="20"/>
        <end position="351"/>
    </location>
</feature>
<feature type="transmembrane region" description="Helical" evidence="1">
    <location>
        <begin position="298"/>
        <end position="317"/>
    </location>
</feature>
<evidence type="ECO:0000259" key="2">
    <source>
        <dbReference type="Pfam" id="PF01757"/>
    </source>
</evidence>
<keyword evidence="1" id="KW-1133">Transmembrane helix</keyword>
<keyword evidence="4" id="KW-1185">Reference proteome</keyword>
<feature type="transmembrane region" description="Helical" evidence="1">
    <location>
        <begin position="178"/>
        <end position="195"/>
    </location>
</feature>